<dbReference type="GO" id="GO:0005525">
    <property type="term" value="F:GTP binding"/>
    <property type="evidence" value="ECO:0007669"/>
    <property type="project" value="InterPro"/>
</dbReference>
<evidence type="ECO:0000313" key="5">
    <source>
        <dbReference type="Proteomes" id="UP001154078"/>
    </source>
</evidence>
<keyword evidence="5" id="KW-1185">Reference proteome</keyword>
<dbReference type="Pfam" id="PF00071">
    <property type="entry name" value="Ras"/>
    <property type="match status" value="1"/>
</dbReference>
<dbReference type="SUPFAM" id="SSF52540">
    <property type="entry name" value="P-loop containing nucleoside triphosphate hydrolases"/>
    <property type="match status" value="1"/>
</dbReference>
<evidence type="ECO:0000256" key="3">
    <source>
        <dbReference type="SAM" id="MobiDB-lite"/>
    </source>
</evidence>
<feature type="compositionally biased region" description="Basic and acidic residues" evidence="3">
    <location>
        <begin position="187"/>
        <end position="206"/>
    </location>
</feature>
<dbReference type="PANTHER" id="PTHR47978">
    <property type="match status" value="1"/>
</dbReference>
<dbReference type="PROSITE" id="PS51419">
    <property type="entry name" value="RAB"/>
    <property type="match status" value="1"/>
</dbReference>
<feature type="region of interest" description="Disordered" evidence="3">
    <location>
        <begin position="187"/>
        <end position="208"/>
    </location>
</feature>
<accession>A0A9P0BCU5</accession>
<dbReference type="InterPro" id="IPR001806">
    <property type="entry name" value="Small_GTPase"/>
</dbReference>
<gene>
    <name evidence="4" type="ORF">MELIAE_LOCUS10097</name>
</gene>
<dbReference type="Proteomes" id="UP001154078">
    <property type="component" value="Chromosome 7"/>
</dbReference>
<evidence type="ECO:0000256" key="2">
    <source>
        <dbReference type="ARBA" id="ARBA00022741"/>
    </source>
</evidence>
<dbReference type="GO" id="GO:0003924">
    <property type="term" value="F:GTPase activity"/>
    <property type="evidence" value="ECO:0007669"/>
    <property type="project" value="InterPro"/>
</dbReference>
<dbReference type="InterPro" id="IPR027417">
    <property type="entry name" value="P-loop_NTPase"/>
</dbReference>
<dbReference type="EMBL" id="OV121138">
    <property type="protein sequence ID" value="CAH0560334.1"/>
    <property type="molecule type" value="Genomic_DNA"/>
</dbReference>
<evidence type="ECO:0000256" key="1">
    <source>
        <dbReference type="ARBA" id="ARBA00006270"/>
    </source>
</evidence>
<keyword evidence="2" id="KW-0547">Nucleotide-binding</keyword>
<organism evidence="4 5">
    <name type="scientific">Brassicogethes aeneus</name>
    <name type="common">Rape pollen beetle</name>
    <name type="synonym">Meligethes aeneus</name>
    <dbReference type="NCBI Taxonomy" id="1431903"/>
    <lineage>
        <taxon>Eukaryota</taxon>
        <taxon>Metazoa</taxon>
        <taxon>Ecdysozoa</taxon>
        <taxon>Arthropoda</taxon>
        <taxon>Hexapoda</taxon>
        <taxon>Insecta</taxon>
        <taxon>Pterygota</taxon>
        <taxon>Neoptera</taxon>
        <taxon>Endopterygota</taxon>
        <taxon>Coleoptera</taxon>
        <taxon>Polyphaga</taxon>
        <taxon>Cucujiformia</taxon>
        <taxon>Nitidulidae</taxon>
        <taxon>Meligethinae</taxon>
        <taxon>Brassicogethes</taxon>
    </lineage>
</organism>
<evidence type="ECO:0000313" key="4">
    <source>
        <dbReference type="EMBL" id="CAH0560334.1"/>
    </source>
</evidence>
<name>A0A9P0BCU5_BRAAE</name>
<protein>
    <submittedName>
        <fullName evidence="4">Uncharacterized protein</fullName>
    </submittedName>
</protein>
<dbReference type="PRINTS" id="PR00449">
    <property type="entry name" value="RASTRNSFRMNG"/>
</dbReference>
<dbReference type="AlphaFoldDB" id="A0A9P0BCU5"/>
<sequence length="235" mass="27055">MSLPLAGNENKLFKVIIIGDPNVGKTTLTYKFCEGEYLANSEATIGVDFRSKMLNIDGEQITLFETSALQDSETGNINGIFETLAHKLKNHRMFFDDTERRKLRGTFVNEPQQSKTEPQIPAVQQMRVVLEIQVGYEKPGKGLHCDCDLPHFLLRRKIPDRRRYRWKNIVNLAMRECGTFEIQKDGVDDAKNKRQQRDRASCDSETRKRHTPTGYFVRAVQQAVLRLHCVQLSQI</sequence>
<reference evidence="4" key="1">
    <citation type="submission" date="2021-12" db="EMBL/GenBank/DDBJ databases">
        <authorList>
            <person name="King R."/>
        </authorList>
    </citation>
    <scope>NUCLEOTIDE SEQUENCE</scope>
</reference>
<comment type="similarity">
    <text evidence="1">Belongs to the small GTPase superfamily. Rab family.</text>
</comment>
<proteinExistence type="inferred from homology"/>
<dbReference type="SMART" id="SM00175">
    <property type="entry name" value="RAB"/>
    <property type="match status" value="1"/>
</dbReference>
<dbReference type="OrthoDB" id="498204at2759"/>
<dbReference type="Gene3D" id="3.40.50.300">
    <property type="entry name" value="P-loop containing nucleotide triphosphate hydrolases"/>
    <property type="match status" value="1"/>
</dbReference>